<protein>
    <recommendedName>
        <fullName evidence="2">Secretion system C-terminal sorting domain-containing protein</fullName>
    </recommendedName>
</protein>
<evidence type="ECO:0000256" key="1">
    <source>
        <dbReference type="ARBA" id="ARBA00022729"/>
    </source>
</evidence>
<accession>A0A238UDY9</accession>
<reference evidence="3 4" key="1">
    <citation type="submission" date="2017-07" db="EMBL/GenBank/DDBJ databases">
        <authorList>
            <person name="Sun Z.S."/>
            <person name="Albrecht U."/>
            <person name="Echele G."/>
            <person name="Lee C.C."/>
        </authorList>
    </citation>
    <scope>NUCLEOTIDE SEQUENCE [LARGE SCALE GENOMIC DNA]</scope>
    <source>
        <strain evidence="4">type strain: KCTC 22618</strain>
    </source>
</reference>
<dbReference type="EMBL" id="LT899436">
    <property type="protein sequence ID" value="SNR17371.1"/>
    <property type="molecule type" value="Genomic_DNA"/>
</dbReference>
<dbReference type="NCBIfam" id="TIGR04183">
    <property type="entry name" value="Por_Secre_tail"/>
    <property type="match status" value="1"/>
</dbReference>
<dbReference type="Proteomes" id="UP000215214">
    <property type="component" value="Chromosome TJEJU"/>
</dbReference>
<name>A0A238UDY9_9FLAO</name>
<proteinExistence type="predicted"/>
<dbReference type="AlphaFoldDB" id="A0A238UDY9"/>
<dbReference type="InterPro" id="IPR026444">
    <property type="entry name" value="Secre_tail"/>
</dbReference>
<dbReference type="PANTHER" id="PTHR43737:SF1">
    <property type="entry name" value="DUF1501 DOMAIN-CONTAINING PROTEIN"/>
    <property type="match status" value="1"/>
</dbReference>
<evidence type="ECO:0000313" key="3">
    <source>
        <dbReference type="EMBL" id="SNR17371.1"/>
    </source>
</evidence>
<dbReference type="Pfam" id="PF18962">
    <property type="entry name" value="Por_Secre_tail"/>
    <property type="match status" value="1"/>
</dbReference>
<gene>
    <name evidence="3" type="ORF">TJEJU_3734</name>
</gene>
<evidence type="ECO:0000259" key="2">
    <source>
        <dbReference type="Pfam" id="PF18962"/>
    </source>
</evidence>
<keyword evidence="4" id="KW-1185">Reference proteome</keyword>
<dbReference type="InterPro" id="IPR010869">
    <property type="entry name" value="DUF1501"/>
</dbReference>
<organism evidence="3 4">
    <name type="scientific">Tenacibaculum jejuense</name>
    <dbReference type="NCBI Taxonomy" id="584609"/>
    <lineage>
        <taxon>Bacteria</taxon>
        <taxon>Pseudomonadati</taxon>
        <taxon>Bacteroidota</taxon>
        <taxon>Flavobacteriia</taxon>
        <taxon>Flavobacteriales</taxon>
        <taxon>Flavobacteriaceae</taxon>
        <taxon>Tenacibaculum</taxon>
    </lineage>
</organism>
<dbReference type="KEGG" id="tje:TJEJU_3734"/>
<feature type="domain" description="Secretion system C-terminal sorting" evidence="2">
    <location>
        <begin position="472"/>
        <end position="543"/>
    </location>
</feature>
<dbReference type="RefSeq" id="WP_095074500.1">
    <property type="nucleotide sequence ID" value="NZ_LT899436.1"/>
</dbReference>
<evidence type="ECO:0000313" key="4">
    <source>
        <dbReference type="Proteomes" id="UP000215214"/>
    </source>
</evidence>
<dbReference type="Pfam" id="PF07394">
    <property type="entry name" value="DUF1501"/>
    <property type="match status" value="1"/>
</dbReference>
<dbReference type="PANTHER" id="PTHR43737">
    <property type="entry name" value="BLL7424 PROTEIN"/>
    <property type="match status" value="1"/>
</dbReference>
<keyword evidence="1" id="KW-0732">Signal</keyword>
<dbReference type="OrthoDB" id="9779968at2"/>
<sequence length="547" mass="59878">MKRRNFIKLATATSALGLMPLEINALLKTVDLPIDCGDISNRKLVLVNLVGGNDGLNTTVPINEYDKYANLRPTIKIPNSGANSFITLDATLSGNRQLGLHPALTGFKSLYDAGELRILQSVGYPSQNKSHFASKDIYSTGNDGNSWNNGNDSGWIGRFMEKFYPEETEAAYPLGVQMGSSKTELGFHGAEEHGLSINITGQDPAGFFTEISSLGGDPPSTIPNSDFGTELDYIIDVNKTSNKYSKAISEAFDKGKNAVTATYEDNDLSNQLKTVARLISGGLQSKVYLVSIGGFDTHDSQIETNGDIKGKHHELLTEVSNAVETFINDVNDQNLGDDIVGLTYSEFGRKAKENGNLGTDHGEIAPMFIFGKPVNGGVSGVNVDLSEATDDNNYQIETIQFDYRQTIATLLQDYLGASDTVIDNTFFNYSNNQSFINQKIPELIKDSHSIATGCIVDTSIPEGNSNEKKWFVYPNPFTDRLNLNTLQEELPGVNYKLYNYRGKLITQGAKQSINNTVLIDMPDLASGIYFLQVESSGVTENHKVFRL</sequence>